<dbReference type="AlphaFoldDB" id="A0A7J9KQI9"/>
<feature type="region of interest" description="Disordered" evidence="1">
    <location>
        <begin position="58"/>
        <end position="92"/>
    </location>
</feature>
<accession>A0A7J9KQI9</accession>
<sequence>MCQWLEGRSFLPPLGDDFTQKISIKEWNKCQQEATAALASSQRKNNIGIPNYMLDMFGATHPEHEEEAHESEEEGEDDEEKRDDEMDFEEDD</sequence>
<gene>
    <name evidence="2" type="ORF">Goshw_005238</name>
</gene>
<evidence type="ECO:0000313" key="3">
    <source>
        <dbReference type="Proteomes" id="UP000593576"/>
    </source>
</evidence>
<evidence type="ECO:0000256" key="1">
    <source>
        <dbReference type="SAM" id="MobiDB-lite"/>
    </source>
</evidence>
<organism evidence="2 3">
    <name type="scientific">Gossypium schwendimanii</name>
    <name type="common">Cotton</name>
    <dbReference type="NCBI Taxonomy" id="34291"/>
    <lineage>
        <taxon>Eukaryota</taxon>
        <taxon>Viridiplantae</taxon>
        <taxon>Streptophyta</taxon>
        <taxon>Embryophyta</taxon>
        <taxon>Tracheophyta</taxon>
        <taxon>Spermatophyta</taxon>
        <taxon>Magnoliopsida</taxon>
        <taxon>eudicotyledons</taxon>
        <taxon>Gunneridae</taxon>
        <taxon>Pentapetalae</taxon>
        <taxon>rosids</taxon>
        <taxon>malvids</taxon>
        <taxon>Malvales</taxon>
        <taxon>Malvaceae</taxon>
        <taxon>Malvoideae</taxon>
        <taxon>Gossypium</taxon>
    </lineage>
</organism>
<dbReference type="Proteomes" id="UP000593576">
    <property type="component" value="Unassembled WGS sequence"/>
</dbReference>
<protein>
    <submittedName>
        <fullName evidence="2">Uncharacterized protein</fullName>
    </submittedName>
</protein>
<reference evidence="2 3" key="1">
    <citation type="journal article" date="2019" name="Genome Biol. Evol.">
        <title>Insights into the evolution of the New World diploid cottons (Gossypium, subgenus Houzingenia) based on genome sequencing.</title>
        <authorList>
            <person name="Grover C.E."/>
            <person name="Arick M.A. 2nd"/>
            <person name="Thrash A."/>
            <person name="Conover J.L."/>
            <person name="Sanders W.S."/>
            <person name="Peterson D.G."/>
            <person name="Frelichowski J.E."/>
            <person name="Scheffler J.A."/>
            <person name="Scheffler B.E."/>
            <person name="Wendel J.F."/>
        </authorList>
    </citation>
    <scope>NUCLEOTIDE SEQUENCE [LARGE SCALE GENOMIC DNA]</scope>
    <source>
        <strain evidence="2">1</strain>
        <tissue evidence="2">Leaf</tissue>
    </source>
</reference>
<comment type="caution">
    <text evidence="2">The sequence shown here is derived from an EMBL/GenBank/DDBJ whole genome shotgun (WGS) entry which is preliminary data.</text>
</comment>
<proteinExistence type="predicted"/>
<keyword evidence="3" id="KW-1185">Reference proteome</keyword>
<dbReference type="EMBL" id="JABFAF010000002">
    <property type="protein sequence ID" value="MBA0848661.1"/>
    <property type="molecule type" value="Genomic_DNA"/>
</dbReference>
<name>A0A7J9KQI9_GOSSC</name>
<evidence type="ECO:0000313" key="2">
    <source>
        <dbReference type="EMBL" id="MBA0848661.1"/>
    </source>
</evidence>
<feature type="compositionally biased region" description="Acidic residues" evidence="1">
    <location>
        <begin position="68"/>
        <end position="92"/>
    </location>
</feature>